<dbReference type="AlphaFoldDB" id="A0AAU9W219"/>
<evidence type="ECO:0000313" key="2">
    <source>
        <dbReference type="Proteomes" id="UP001159428"/>
    </source>
</evidence>
<reference evidence="1 2" key="1">
    <citation type="submission" date="2022-05" db="EMBL/GenBank/DDBJ databases">
        <authorList>
            <consortium name="Genoscope - CEA"/>
            <person name="William W."/>
        </authorList>
    </citation>
    <scope>NUCLEOTIDE SEQUENCE [LARGE SCALE GENOMIC DNA]</scope>
</reference>
<dbReference type="EMBL" id="CALNXJ010000006">
    <property type="protein sequence ID" value="CAH3041823.1"/>
    <property type="molecule type" value="Genomic_DNA"/>
</dbReference>
<dbReference type="Proteomes" id="UP001159428">
    <property type="component" value="Unassembled WGS sequence"/>
</dbReference>
<protein>
    <submittedName>
        <fullName evidence="1">Uncharacterized protein</fullName>
    </submittedName>
</protein>
<name>A0AAU9W219_9CNID</name>
<keyword evidence="2" id="KW-1185">Reference proteome</keyword>
<accession>A0AAU9W219</accession>
<comment type="caution">
    <text evidence="1">The sequence shown here is derived from an EMBL/GenBank/DDBJ whole genome shotgun (WGS) entry which is preliminary data.</text>
</comment>
<organism evidence="1 2">
    <name type="scientific">Pocillopora meandrina</name>
    <dbReference type="NCBI Taxonomy" id="46732"/>
    <lineage>
        <taxon>Eukaryota</taxon>
        <taxon>Metazoa</taxon>
        <taxon>Cnidaria</taxon>
        <taxon>Anthozoa</taxon>
        <taxon>Hexacorallia</taxon>
        <taxon>Scleractinia</taxon>
        <taxon>Astrocoeniina</taxon>
        <taxon>Pocilloporidae</taxon>
        <taxon>Pocillopora</taxon>
    </lineage>
</organism>
<gene>
    <name evidence="1" type="ORF">PMEA_00028403</name>
</gene>
<proteinExistence type="predicted"/>
<sequence length="158" mass="18391">MNNFDLNKVWVELQTSHPYLVEIMNAVSGKEKSAAETKRELQVKYSFLYSILMNELNLVKRLNSVLIIECECTKKLQERLNILGVCLSSGRRDTLLKLLWGHFSDKVVQKIKRGSVFRDTGDNWDLKILKGHMRKEIQNEDLHLFASNLIENQINFNP</sequence>
<evidence type="ECO:0000313" key="1">
    <source>
        <dbReference type="EMBL" id="CAH3041823.1"/>
    </source>
</evidence>